<keyword evidence="1" id="KW-0812">Transmembrane</keyword>
<organism evidence="2 3">
    <name type="scientific">Gossypium tomentosum</name>
    <name type="common">Hawaiian cotton</name>
    <name type="synonym">Gossypium sandvicense</name>
    <dbReference type="NCBI Taxonomy" id="34277"/>
    <lineage>
        <taxon>Eukaryota</taxon>
        <taxon>Viridiplantae</taxon>
        <taxon>Streptophyta</taxon>
        <taxon>Embryophyta</taxon>
        <taxon>Tracheophyta</taxon>
        <taxon>Spermatophyta</taxon>
        <taxon>Magnoliopsida</taxon>
        <taxon>eudicotyledons</taxon>
        <taxon>Gunneridae</taxon>
        <taxon>Pentapetalae</taxon>
        <taxon>rosids</taxon>
        <taxon>malvids</taxon>
        <taxon>Malvales</taxon>
        <taxon>Malvaceae</taxon>
        <taxon>Malvoideae</taxon>
        <taxon>Gossypium</taxon>
    </lineage>
</organism>
<keyword evidence="1" id="KW-1133">Transmembrane helix</keyword>
<dbReference type="EMBL" id="CM017612">
    <property type="protein sequence ID" value="TYI36086.1"/>
    <property type="molecule type" value="Genomic_DNA"/>
</dbReference>
<name>A0A5D2R662_GOSTO</name>
<keyword evidence="1" id="KW-0472">Membrane</keyword>
<keyword evidence="3" id="KW-1185">Reference proteome</keyword>
<proteinExistence type="predicted"/>
<reference evidence="2 3" key="1">
    <citation type="submission" date="2019-07" db="EMBL/GenBank/DDBJ databases">
        <title>WGS assembly of Gossypium tomentosum.</title>
        <authorList>
            <person name="Chen Z.J."/>
            <person name="Sreedasyam A."/>
            <person name="Ando A."/>
            <person name="Song Q."/>
            <person name="De L."/>
            <person name="Hulse-Kemp A."/>
            <person name="Ding M."/>
            <person name="Ye W."/>
            <person name="Kirkbride R."/>
            <person name="Jenkins J."/>
            <person name="Plott C."/>
            <person name="Lovell J."/>
            <person name="Lin Y.-M."/>
            <person name="Vaughn R."/>
            <person name="Liu B."/>
            <person name="Li W."/>
            <person name="Simpson S."/>
            <person name="Scheffler B."/>
            <person name="Saski C."/>
            <person name="Grover C."/>
            <person name="Hu G."/>
            <person name="Conover J."/>
            <person name="Carlson J."/>
            <person name="Shu S."/>
            <person name="Boston L."/>
            <person name="Williams M."/>
            <person name="Peterson D."/>
            <person name="Mcgee K."/>
            <person name="Jones D."/>
            <person name="Wendel J."/>
            <person name="Stelly D."/>
            <person name="Grimwood J."/>
            <person name="Schmutz J."/>
        </authorList>
    </citation>
    <scope>NUCLEOTIDE SEQUENCE [LARGE SCALE GENOMIC DNA]</scope>
    <source>
        <strain evidence="2">7179.01</strain>
    </source>
</reference>
<feature type="transmembrane region" description="Helical" evidence="1">
    <location>
        <begin position="55"/>
        <end position="72"/>
    </location>
</feature>
<protein>
    <submittedName>
        <fullName evidence="2">Uncharacterized protein</fullName>
    </submittedName>
</protein>
<gene>
    <name evidence="2" type="ORF">ES332_A03G118000v1</name>
</gene>
<evidence type="ECO:0000256" key="1">
    <source>
        <dbReference type="SAM" id="Phobius"/>
    </source>
</evidence>
<dbReference type="AlphaFoldDB" id="A0A5D2R662"/>
<sequence>MSYRFHFCKTFSDSSFIQANIALLRWVLAKLWHKALFFSSCSLLVHIFNNFMLEILCLSLFLYFLFFFWVWVNSIDSGFCMCFCNLYL</sequence>
<dbReference type="Proteomes" id="UP000322667">
    <property type="component" value="Chromosome A03"/>
</dbReference>
<accession>A0A5D2R662</accession>
<evidence type="ECO:0000313" key="2">
    <source>
        <dbReference type="EMBL" id="TYI36086.1"/>
    </source>
</evidence>
<evidence type="ECO:0000313" key="3">
    <source>
        <dbReference type="Proteomes" id="UP000322667"/>
    </source>
</evidence>